<organism evidence="1 2">
    <name type="scientific">Pseudomonas syringae pv. japonica str. M301072</name>
    <dbReference type="NCBI Taxonomy" id="629262"/>
    <lineage>
        <taxon>Bacteria</taxon>
        <taxon>Pseudomonadati</taxon>
        <taxon>Pseudomonadota</taxon>
        <taxon>Gammaproteobacteria</taxon>
        <taxon>Pseudomonadales</taxon>
        <taxon>Pseudomonadaceae</taxon>
        <taxon>Pseudomonas</taxon>
        <taxon>Pseudomonas syringae</taxon>
    </lineage>
</organism>
<gene>
    <name evidence="1" type="ORF">PSYJA_43731</name>
</gene>
<reference evidence="1 2" key="1">
    <citation type="journal article" date="2011" name="PLoS Pathog.">
        <title>Dynamic evolution of pathogenicity revealed by sequencing and comparative genomics of 19 Pseudomonas syringae isolates.</title>
        <authorList>
            <person name="Baltrus D.A."/>
            <person name="Nishimura M.T."/>
            <person name="Romanchuk A."/>
            <person name="Chang J.H."/>
            <person name="Mukhtar M.S."/>
            <person name="Cherkis K."/>
            <person name="Roach J."/>
            <person name="Grant S.R."/>
            <person name="Jones C.D."/>
            <person name="Dangl J.L."/>
        </authorList>
    </citation>
    <scope>NUCLEOTIDE SEQUENCE [LARGE SCALE GENOMIC DNA]</scope>
    <source>
        <strain evidence="2">M301072PT</strain>
    </source>
</reference>
<dbReference type="EMBL" id="AEAH01003776">
    <property type="protein sequence ID" value="EGH35569.1"/>
    <property type="molecule type" value="Genomic_DNA"/>
</dbReference>
<evidence type="ECO:0000313" key="2">
    <source>
        <dbReference type="Proteomes" id="UP000004471"/>
    </source>
</evidence>
<sequence length="43" mass="4579">PSGKVSSVLSARLLEAAGLRSRHSKTLGFILPDLENPSYARIA</sequence>
<accession>F3FZC7</accession>
<name>F3FZC7_PSESX</name>
<dbReference type="Proteomes" id="UP000004471">
    <property type="component" value="Unassembled WGS sequence"/>
</dbReference>
<proteinExistence type="predicted"/>
<feature type="non-terminal residue" evidence="1">
    <location>
        <position position="1"/>
    </location>
</feature>
<evidence type="ECO:0000313" key="1">
    <source>
        <dbReference type="EMBL" id="EGH35569.1"/>
    </source>
</evidence>
<keyword evidence="1" id="KW-0238">DNA-binding</keyword>
<feature type="non-terminal residue" evidence="1">
    <location>
        <position position="43"/>
    </location>
</feature>
<dbReference type="AlphaFoldDB" id="F3FZC7"/>
<protein>
    <submittedName>
        <fullName evidence="1">DNA-binding transcriptional regulator FruR</fullName>
    </submittedName>
</protein>
<comment type="caution">
    <text evidence="1">The sequence shown here is derived from an EMBL/GenBank/DDBJ whole genome shotgun (WGS) entry which is preliminary data.</text>
</comment>
<dbReference type="GO" id="GO:0003677">
    <property type="term" value="F:DNA binding"/>
    <property type="evidence" value="ECO:0007669"/>
    <property type="project" value="UniProtKB-KW"/>
</dbReference>